<dbReference type="EMBL" id="GBRH01178675">
    <property type="protein sequence ID" value="JAE19221.1"/>
    <property type="molecule type" value="Transcribed_RNA"/>
</dbReference>
<protein>
    <submittedName>
        <fullName evidence="1">Uncharacterized protein</fullName>
    </submittedName>
</protein>
<evidence type="ECO:0000313" key="1">
    <source>
        <dbReference type="EMBL" id="JAE19221.1"/>
    </source>
</evidence>
<sequence>MDMGPYQMGTTKTMTTPANTATWWSYFSLLAQLHLSCSSILCTDFLAMLGDGATQRCTRLLINTAPSPLDINVWLRNS</sequence>
<reference evidence="1" key="2">
    <citation type="journal article" date="2015" name="Data Brief">
        <title>Shoot transcriptome of the giant reed, Arundo donax.</title>
        <authorList>
            <person name="Barrero R.A."/>
            <person name="Guerrero F.D."/>
            <person name="Moolhuijzen P."/>
            <person name="Goolsby J.A."/>
            <person name="Tidwell J."/>
            <person name="Bellgard S.E."/>
            <person name="Bellgard M.I."/>
        </authorList>
    </citation>
    <scope>NUCLEOTIDE SEQUENCE</scope>
    <source>
        <tissue evidence="1">Shoot tissue taken approximately 20 cm above the soil surface</tissue>
    </source>
</reference>
<accession>A0A0A9G9J3</accession>
<dbReference type="AlphaFoldDB" id="A0A0A9G9J3"/>
<organism evidence="1">
    <name type="scientific">Arundo donax</name>
    <name type="common">Giant reed</name>
    <name type="synonym">Donax arundinaceus</name>
    <dbReference type="NCBI Taxonomy" id="35708"/>
    <lineage>
        <taxon>Eukaryota</taxon>
        <taxon>Viridiplantae</taxon>
        <taxon>Streptophyta</taxon>
        <taxon>Embryophyta</taxon>
        <taxon>Tracheophyta</taxon>
        <taxon>Spermatophyta</taxon>
        <taxon>Magnoliopsida</taxon>
        <taxon>Liliopsida</taxon>
        <taxon>Poales</taxon>
        <taxon>Poaceae</taxon>
        <taxon>PACMAD clade</taxon>
        <taxon>Arundinoideae</taxon>
        <taxon>Arundineae</taxon>
        <taxon>Arundo</taxon>
    </lineage>
</organism>
<proteinExistence type="predicted"/>
<name>A0A0A9G9J3_ARUDO</name>
<reference evidence="1" key="1">
    <citation type="submission" date="2014-09" db="EMBL/GenBank/DDBJ databases">
        <authorList>
            <person name="Magalhaes I.L.F."/>
            <person name="Oliveira U."/>
            <person name="Santos F.R."/>
            <person name="Vidigal T.H.D.A."/>
            <person name="Brescovit A.D."/>
            <person name="Santos A.J."/>
        </authorList>
    </citation>
    <scope>NUCLEOTIDE SEQUENCE</scope>
    <source>
        <tissue evidence="1">Shoot tissue taken approximately 20 cm above the soil surface</tissue>
    </source>
</reference>